<organism evidence="14 15">
    <name type="scientific">Rozella allomycis (strain CSF55)</name>
    <dbReference type="NCBI Taxonomy" id="988480"/>
    <lineage>
        <taxon>Eukaryota</taxon>
        <taxon>Fungi</taxon>
        <taxon>Fungi incertae sedis</taxon>
        <taxon>Cryptomycota</taxon>
        <taxon>Cryptomycota incertae sedis</taxon>
        <taxon>Rozella</taxon>
    </lineage>
</organism>
<feature type="transmembrane region" description="Helical" evidence="11">
    <location>
        <begin position="940"/>
        <end position="964"/>
    </location>
</feature>
<feature type="domain" description="Chitin synthase 4-like" evidence="12">
    <location>
        <begin position="331"/>
        <end position="406"/>
    </location>
</feature>
<reference evidence="14" key="2">
    <citation type="submission" date="2018-08" db="EMBL/GenBank/DDBJ databases">
        <title>Leveraging single-cell genomics to expand the Fungal Tree of Life.</title>
        <authorList>
            <consortium name="DOE Joint Genome Institute"/>
            <person name="Ahrendt S.R."/>
            <person name="Quandt C.A."/>
            <person name="Ciobanu D."/>
            <person name="Clum A."/>
            <person name="Salamov A."/>
            <person name="Andreopoulos B."/>
            <person name="Cheng J.-F."/>
            <person name="Woyke T."/>
            <person name="Pelin A."/>
            <person name="Henrissat B."/>
            <person name="Reynolds N."/>
            <person name="Benny G.L."/>
            <person name="Smith M.E."/>
            <person name="James T.Y."/>
            <person name="Grigoriev I.V."/>
        </authorList>
    </citation>
    <scope>NUCLEOTIDE SEQUENCE</scope>
    <source>
        <strain evidence="14">CSF55</strain>
    </source>
</reference>
<dbReference type="InterPro" id="IPR054295">
    <property type="entry name" value="CHS4-like_dom"/>
</dbReference>
<evidence type="ECO:0000256" key="10">
    <source>
        <dbReference type="SAM" id="MobiDB-lite"/>
    </source>
</evidence>
<protein>
    <recommendedName>
        <fullName evidence="2">chitin synthase</fullName>
        <ecNumber evidence="2">2.4.1.16</ecNumber>
    </recommendedName>
</protein>
<dbReference type="SUPFAM" id="SSF53448">
    <property type="entry name" value="Nucleotide-diphospho-sugar transferases"/>
    <property type="match status" value="1"/>
</dbReference>
<keyword evidence="9" id="KW-0325">Glycoprotein</keyword>
<dbReference type="AlphaFoldDB" id="A0A4P9YM03"/>
<feature type="transmembrane region" description="Helical" evidence="11">
    <location>
        <begin position="421"/>
        <end position="447"/>
    </location>
</feature>
<keyword evidence="4" id="KW-0328">Glycosyltransferase</keyword>
<reference evidence="15" key="1">
    <citation type="journal article" date="2018" name="Nat. Microbiol.">
        <title>Leveraging single-cell genomics to expand the fungal tree of life.</title>
        <authorList>
            <person name="Ahrendt S.R."/>
            <person name="Quandt C.A."/>
            <person name="Ciobanu D."/>
            <person name="Clum A."/>
            <person name="Salamov A."/>
            <person name="Andreopoulos B."/>
            <person name="Cheng J.F."/>
            <person name="Woyke T."/>
            <person name="Pelin A."/>
            <person name="Henrissat B."/>
            <person name="Reynolds N.K."/>
            <person name="Benny G.L."/>
            <person name="Smith M.E."/>
            <person name="James T.Y."/>
            <person name="Grigoriev I.V."/>
        </authorList>
    </citation>
    <scope>NUCLEOTIDE SEQUENCE [LARGE SCALE GENOMIC DNA]</scope>
    <source>
        <strain evidence="15">CSF55</strain>
    </source>
</reference>
<evidence type="ECO:0000256" key="6">
    <source>
        <dbReference type="ARBA" id="ARBA00022692"/>
    </source>
</evidence>
<feature type="region of interest" description="Disordered" evidence="10">
    <location>
        <begin position="1"/>
        <end position="36"/>
    </location>
</feature>
<feature type="transmembrane region" description="Helical" evidence="11">
    <location>
        <begin position="214"/>
        <end position="234"/>
    </location>
</feature>
<dbReference type="PANTHER" id="PTHR22914">
    <property type="entry name" value="CHITIN SYNTHASE"/>
    <property type="match status" value="1"/>
</dbReference>
<keyword evidence="6 11" id="KW-0812">Transmembrane</keyword>
<evidence type="ECO:0000256" key="3">
    <source>
        <dbReference type="ARBA" id="ARBA00022475"/>
    </source>
</evidence>
<feature type="region of interest" description="Disordered" evidence="10">
    <location>
        <begin position="56"/>
        <end position="91"/>
    </location>
</feature>
<keyword evidence="7 11" id="KW-1133">Transmembrane helix</keyword>
<evidence type="ECO:0000256" key="1">
    <source>
        <dbReference type="ARBA" id="ARBA00004651"/>
    </source>
</evidence>
<comment type="subcellular location">
    <subcellularLocation>
        <location evidence="1">Cell membrane</location>
        <topology evidence="1">Multi-pass membrane protein</topology>
    </subcellularLocation>
</comment>
<evidence type="ECO:0000259" key="12">
    <source>
        <dbReference type="Pfam" id="PF22997"/>
    </source>
</evidence>
<evidence type="ECO:0000256" key="8">
    <source>
        <dbReference type="ARBA" id="ARBA00023136"/>
    </source>
</evidence>
<sequence length="1011" mass="113310">MSGENRRRSSKKLPDPPIVNEEPLNDVGTPSKNRRNVPTVFMMNPDLPAPIETNIPTSSLDSPSHTTLKALKAKSPSVAKHSHMTTSQSTETLESNIYNKLLVVKELTTSNDKLIDGTKDHLSNVRQMHLQPITRQRSLVRPERSRSRIRTKSVAPPTFSSHPDDELKPDQAKPAGDWWKGVTSFFTWWIPTFCLSKCGGMRDSLVQQAWREKFTLCSIIFLLCVMLGYITFGLQMTICPEPKNPVTLFKNVPQMFSEKPWVAAKGKILNAQGFGELKGVSSKDVSALFQASSFCQTAGFGTTPVACQISGLTLAKCLDPSSIGANSIGDVAYEWADVKSSSTRIVVNGRVWDFQAIAAGAKNPFGDTVEQLMKKHAGQDATRAVLLLTKNDNNIYQCLKDVFDIGPLNGLTFGCLASETFLYLSLIVILGVVFIKFFLAIYFAWFMKRKLGKYDQKAPTTESVNQYLEQVNRPSKSQRASRFSSSYHRQSMMRTKSNSSLRSMMSGAPKLDSTNSDRMYTILLVTCYSEGEEGIRDTIQSLTETSYDDDQKLIFVVADGLIKGSGNDKSTPDIILGIIDLDPRFDEPEAKSYVAIADGSKRHNMAKVYCGHYTSNGHRAPVIVVVKCGTPAEAKTAKPGNRGKRDSQIILMSFFSKVLFDDRMSPLEYDLFEKMILLTGVFPDQFELILMVDADTKVKTTSLNKMVNAMRDDKLIMGLCGETKIENKAESWVTAIQVFEYYISHHLAKAFESIFGGVTCLPGCFCMYRIKAPKGDSGYWVPILANPDIINQYSENITDTLHKKNLLLLGEDRFLTTLMLRIFPTRKMMFVPRATCKTTVPAQFRVLLSQRRRWINSTIHNLLELILVRDLCGTFCCSMQFVIFMELFGSVVLPAAISFTIVLIVMSLISTPQIIPLILLAAILGLPAVLILMTTNKIQFVFWMIVYLLSLPIWNFVLPAYAFWHFDDFSWGQTRKVEGESAKDGHGQKDGEFDASGIIMRRWKEWQDADE</sequence>
<dbReference type="PANTHER" id="PTHR22914:SF16">
    <property type="entry name" value="CHITIN SYNTHASE 3"/>
    <property type="match status" value="1"/>
</dbReference>
<evidence type="ECO:0000256" key="2">
    <source>
        <dbReference type="ARBA" id="ARBA00012543"/>
    </source>
</evidence>
<dbReference type="EMBL" id="ML005048">
    <property type="protein sequence ID" value="RKP20548.1"/>
    <property type="molecule type" value="Genomic_DNA"/>
</dbReference>
<feature type="transmembrane region" description="Helical" evidence="11">
    <location>
        <begin position="914"/>
        <end position="933"/>
    </location>
</feature>
<gene>
    <name evidence="13" type="ORF">ROZALSC1DRAFT_27974</name>
    <name evidence="14" type="ORF">ROZALSC1DRAFT_27976</name>
</gene>
<name>A0A4P9YM03_ROZAC</name>
<proteinExistence type="predicted"/>
<dbReference type="GO" id="GO:0004100">
    <property type="term" value="F:chitin synthase activity"/>
    <property type="evidence" value="ECO:0007669"/>
    <property type="project" value="UniProtKB-EC"/>
</dbReference>
<feature type="region of interest" description="Disordered" evidence="10">
    <location>
        <begin position="470"/>
        <end position="507"/>
    </location>
</feature>
<dbReference type="CDD" id="cd04190">
    <property type="entry name" value="Chitin_synth_C"/>
    <property type="match status" value="1"/>
</dbReference>
<evidence type="ECO:0000256" key="7">
    <source>
        <dbReference type="ARBA" id="ARBA00022989"/>
    </source>
</evidence>
<evidence type="ECO:0000313" key="14">
    <source>
        <dbReference type="EMBL" id="RKP20548.1"/>
    </source>
</evidence>
<dbReference type="Proteomes" id="UP000281549">
    <property type="component" value="Unassembled WGS sequence"/>
</dbReference>
<evidence type="ECO:0000313" key="13">
    <source>
        <dbReference type="EMBL" id="RKP20545.1"/>
    </source>
</evidence>
<feature type="compositionally biased region" description="Polar residues" evidence="10">
    <location>
        <begin position="56"/>
        <end position="67"/>
    </location>
</feature>
<keyword evidence="8 11" id="KW-0472">Membrane</keyword>
<dbReference type="GO" id="GO:0005886">
    <property type="term" value="C:plasma membrane"/>
    <property type="evidence" value="ECO:0007669"/>
    <property type="project" value="UniProtKB-SubCell"/>
</dbReference>
<dbReference type="EC" id="2.4.1.16" evidence="2"/>
<evidence type="ECO:0000256" key="11">
    <source>
        <dbReference type="SAM" id="Phobius"/>
    </source>
</evidence>
<feature type="compositionally biased region" description="Low complexity" evidence="10">
    <location>
        <begin position="475"/>
        <end position="486"/>
    </location>
</feature>
<evidence type="ECO:0000256" key="9">
    <source>
        <dbReference type="ARBA" id="ARBA00023180"/>
    </source>
</evidence>
<evidence type="ECO:0000256" key="5">
    <source>
        <dbReference type="ARBA" id="ARBA00022679"/>
    </source>
</evidence>
<evidence type="ECO:0000313" key="15">
    <source>
        <dbReference type="Proteomes" id="UP000281549"/>
    </source>
</evidence>
<keyword evidence="3" id="KW-1003">Cell membrane</keyword>
<keyword evidence="5" id="KW-0808">Transferase</keyword>
<feature type="transmembrane region" description="Helical" evidence="11">
    <location>
        <begin position="887"/>
        <end position="908"/>
    </location>
</feature>
<dbReference type="InterPro" id="IPR004835">
    <property type="entry name" value="Chitin_synth"/>
</dbReference>
<dbReference type="InterPro" id="IPR029044">
    <property type="entry name" value="Nucleotide-diphossugar_trans"/>
</dbReference>
<dbReference type="GO" id="GO:0030428">
    <property type="term" value="C:cell septum"/>
    <property type="evidence" value="ECO:0007669"/>
    <property type="project" value="TreeGrafter"/>
</dbReference>
<evidence type="ECO:0000256" key="4">
    <source>
        <dbReference type="ARBA" id="ARBA00022676"/>
    </source>
</evidence>
<dbReference type="Pfam" id="PF22997">
    <property type="entry name" value="CHS4"/>
    <property type="match status" value="1"/>
</dbReference>
<dbReference type="Pfam" id="PF03142">
    <property type="entry name" value="Chitin_synth_2"/>
    <property type="match status" value="1"/>
</dbReference>
<dbReference type="GO" id="GO:0006031">
    <property type="term" value="P:chitin biosynthetic process"/>
    <property type="evidence" value="ECO:0007669"/>
    <property type="project" value="TreeGrafter"/>
</dbReference>
<feature type="region of interest" description="Disordered" evidence="10">
    <location>
        <begin position="136"/>
        <end position="173"/>
    </location>
</feature>
<accession>A0A4P9YM03</accession>
<feature type="compositionally biased region" description="Basic and acidic residues" evidence="10">
    <location>
        <begin position="162"/>
        <end position="171"/>
    </location>
</feature>
<feature type="compositionally biased region" description="Polar residues" evidence="10">
    <location>
        <begin position="487"/>
        <end position="503"/>
    </location>
</feature>
<dbReference type="EMBL" id="ML005048">
    <property type="protein sequence ID" value="RKP20545.1"/>
    <property type="molecule type" value="Genomic_DNA"/>
</dbReference>